<dbReference type="OrthoDB" id="162744at2759"/>
<evidence type="ECO:0000256" key="1">
    <source>
        <dbReference type="SAM" id="Coils"/>
    </source>
</evidence>
<accession>A0A9W6WW27</accession>
<proteinExistence type="predicted"/>
<sequence>MQRQIRRLEAQLAQLIAAAAAAAQSRSSAAFGQLLLRTERLRAQKQRLESDLQHFRVKLGVETQEEMEAWHRLAKRGLEGDDADANRHRTSEQRNELEALPGRPQWMAVSTASELVQFATDMFLANAERTDALVSTANLVLGWRDKRAVLEHTSAQFLLTKDFLHQLAESLVERTWKATVNVDQLRGMLKWTAGMKVHHRLSENAYVVCRELHLPNSADAEHPICYKYQLIIFRAETPNGFIISTQNISLSGGADATMSQMLDQRLLRLAGIPLVTMYGFLFERQYSEKTGEVVGCRVNLAGRTSDGSMSYAHKVLTEALPSILRWENTYVGPILCITSSS</sequence>
<name>A0A9W6WW27_9STRA</name>
<gene>
    <name evidence="2" type="ORF">Plil01_000693300</name>
</gene>
<keyword evidence="3" id="KW-1185">Reference proteome</keyword>
<protein>
    <submittedName>
        <fullName evidence="2">Unnamed protein product</fullName>
    </submittedName>
</protein>
<organism evidence="2 3">
    <name type="scientific">Phytophthora lilii</name>
    <dbReference type="NCBI Taxonomy" id="2077276"/>
    <lineage>
        <taxon>Eukaryota</taxon>
        <taxon>Sar</taxon>
        <taxon>Stramenopiles</taxon>
        <taxon>Oomycota</taxon>
        <taxon>Peronosporomycetes</taxon>
        <taxon>Peronosporales</taxon>
        <taxon>Peronosporaceae</taxon>
        <taxon>Phytophthora</taxon>
    </lineage>
</organism>
<keyword evidence="1" id="KW-0175">Coiled coil</keyword>
<dbReference type="Proteomes" id="UP001165083">
    <property type="component" value="Unassembled WGS sequence"/>
</dbReference>
<comment type="caution">
    <text evidence="2">The sequence shown here is derived from an EMBL/GenBank/DDBJ whole genome shotgun (WGS) entry which is preliminary data.</text>
</comment>
<dbReference type="EMBL" id="BSXW01000319">
    <property type="protein sequence ID" value="GMF18522.1"/>
    <property type="molecule type" value="Genomic_DNA"/>
</dbReference>
<dbReference type="AlphaFoldDB" id="A0A9W6WW27"/>
<evidence type="ECO:0000313" key="2">
    <source>
        <dbReference type="EMBL" id="GMF18522.1"/>
    </source>
</evidence>
<reference evidence="2" key="1">
    <citation type="submission" date="2023-04" db="EMBL/GenBank/DDBJ databases">
        <title>Phytophthora lilii NBRC 32176.</title>
        <authorList>
            <person name="Ichikawa N."/>
            <person name="Sato H."/>
            <person name="Tonouchi N."/>
        </authorList>
    </citation>
    <scope>NUCLEOTIDE SEQUENCE</scope>
    <source>
        <strain evidence="2">NBRC 32176</strain>
    </source>
</reference>
<feature type="coiled-coil region" evidence="1">
    <location>
        <begin position="5"/>
        <end position="58"/>
    </location>
</feature>
<evidence type="ECO:0000313" key="3">
    <source>
        <dbReference type="Proteomes" id="UP001165083"/>
    </source>
</evidence>